<feature type="domain" description="HTH deoR-type" evidence="5">
    <location>
        <begin position="6"/>
        <end position="61"/>
    </location>
</feature>
<dbReference type="PROSITE" id="PS00894">
    <property type="entry name" value="HTH_DEOR_1"/>
    <property type="match status" value="1"/>
</dbReference>
<dbReference type="InterPro" id="IPR036388">
    <property type="entry name" value="WH-like_DNA-bd_sf"/>
</dbReference>
<reference evidence="6 7" key="1">
    <citation type="submission" date="2024-01" db="EMBL/GenBank/DDBJ databases">
        <title>Pedobacter sp. nov., isolated from fresh soil.</title>
        <authorList>
            <person name="Le N.T.T."/>
        </authorList>
    </citation>
    <scope>NUCLEOTIDE SEQUENCE [LARGE SCALE GENOMIC DNA]</scope>
    <source>
        <strain evidence="6 7">KR3-3</strain>
    </source>
</reference>
<dbReference type="InterPro" id="IPR001034">
    <property type="entry name" value="DeoR_HTH"/>
</dbReference>
<dbReference type="SMART" id="SM00420">
    <property type="entry name" value="HTH_DEOR"/>
    <property type="match status" value="1"/>
</dbReference>
<dbReference type="InterPro" id="IPR036390">
    <property type="entry name" value="WH_DNA-bd_sf"/>
</dbReference>
<evidence type="ECO:0000256" key="3">
    <source>
        <dbReference type="ARBA" id="ARBA00023125"/>
    </source>
</evidence>
<gene>
    <name evidence="6" type="ORF">VRU48_06190</name>
</gene>
<protein>
    <submittedName>
        <fullName evidence="6">DeoR/GlpR family DNA-binding transcription regulator</fullName>
    </submittedName>
</protein>
<evidence type="ECO:0000256" key="2">
    <source>
        <dbReference type="ARBA" id="ARBA00023015"/>
    </source>
</evidence>
<dbReference type="GO" id="GO:0003677">
    <property type="term" value="F:DNA binding"/>
    <property type="evidence" value="ECO:0007669"/>
    <property type="project" value="UniProtKB-KW"/>
</dbReference>
<dbReference type="PROSITE" id="PS51000">
    <property type="entry name" value="HTH_DEOR_2"/>
    <property type="match status" value="1"/>
</dbReference>
<evidence type="ECO:0000256" key="1">
    <source>
        <dbReference type="ARBA" id="ARBA00022491"/>
    </source>
</evidence>
<comment type="caution">
    <text evidence="6">The sequence shown here is derived from an EMBL/GenBank/DDBJ whole genome shotgun (WGS) entry which is preliminary data.</text>
</comment>
<keyword evidence="4" id="KW-0804">Transcription</keyword>
<accession>A0ABU7I5N6</accession>
<dbReference type="Proteomes" id="UP001336835">
    <property type="component" value="Unassembled WGS sequence"/>
</dbReference>
<keyword evidence="2" id="KW-0805">Transcription regulation</keyword>
<dbReference type="PRINTS" id="PR00037">
    <property type="entry name" value="HTHLACR"/>
</dbReference>
<dbReference type="InterPro" id="IPR018356">
    <property type="entry name" value="Tscrpt_reg_HTH_DeoR_CS"/>
</dbReference>
<dbReference type="RefSeq" id="WP_330107051.1">
    <property type="nucleotide sequence ID" value="NZ_JAZDQT010000001.1"/>
</dbReference>
<dbReference type="InterPro" id="IPR037171">
    <property type="entry name" value="NagB/RpiA_transferase-like"/>
</dbReference>
<dbReference type="SUPFAM" id="SSF100950">
    <property type="entry name" value="NagB/RpiA/CoA transferase-like"/>
    <property type="match status" value="1"/>
</dbReference>
<dbReference type="Pfam" id="PF08220">
    <property type="entry name" value="HTH_DeoR"/>
    <property type="match status" value="1"/>
</dbReference>
<dbReference type="PANTHER" id="PTHR30363">
    <property type="entry name" value="HTH-TYPE TRANSCRIPTIONAL REGULATOR SRLR-RELATED"/>
    <property type="match status" value="1"/>
</dbReference>
<evidence type="ECO:0000313" key="6">
    <source>
        <dbReference type="EMBL" id="MEE1944689.1"/>
    </source>
</evidence>
<name>A0ABU7I5N6_9SPHI</name>
<evidence type="ECO:0000256" key="4">
    <source>
        <dbReference type="ARBA" id="ARBA00023163"/>
    </source>
</evidence>
<keyword evidence="1" id="KW-0678">Repressor</keyword>
<dbReference type="SUPFAM" id="SSF46785">
    <property type="entry name" value="Winged helix' DNA-binding domain"/>
    <property type="match status" value="1"/>
</dbReference>
<evidence type="ECO:0000313" key="7">
    <source>
        <dbReference type="Proteomes" id="UP001336835"/>
    </source>
</evidence>
<keyword evidence="3 6" id="KW-0238">DNA-binding</keyword>
<dbReference type="Gene3D" id="3.40.50.1360">
    <property type="match status" value="1"/>
</dbReference>
<dbReference type="Gene3D" id="1.10.10.10">
    <property type="entry name" value="Winged helix-like DNA-binding domain superfamily/Winged helix DNA-binding domain"/>
    <property type="match status" value="1"/>
</dbReference>
<dbReference type="InterPro" id="IPR014036">
    <property type="entry name" value="DeoR-like_C"/>
</dbReference>
<sequence>MQSLSKEERQQLILEQVSDVRKVDMKSLSQKLAVSTDTIRRDIKELADQGLLKATRGGAIAHSPIPIHFRDREKYDVSGKQQIALKALSQLKDGQVVLFDGGTSTLAIAMNLPKELQITVVTNSFPVANVLEDHPNVEVIFAGGRLSKFGFNTSGPETMQAFESIRADICFLSIYSIHAEVGITTRHYEDALMKKTMVGTSKRIIGLATLNKMNTAEAFYICPVTDLDMLITDATDRQEELLLSFKKKGIEVI</sequence>
<dbReference type="InterPro" id="IPR050313">
    <property type="entry name" value="Carb_Metab_HTH_regulators"/>
</dbReference>
<dbReference type="EMBL" id="JAZDQT010000001">
    <property type="protein sequence ID" value="MEE1944689.1"/>
    <property type="molecule type" value="Genomic_DNA"/>
</dbReference>
<dbReference type="PANTHER" id="PTHR30363:SF4">
    <property type="entry name" value="GLYCEROL-3-PHOSPHATE REGULON REPRESSOR"/>
    <property type="match status" value="1"/>
</dbReference>
<keyword evidence="7" id="KW-1185">Reference proteome</keyword>
<organism evidence="6 7">
    <name type="scientific">Pedobacter albus</name>
    <dbReference type="NCBI Taxonomy" id="3113905"/>
    <lineage>
        <taxon>Bacteria</taxon>
        <taxon>Pseudomonadati</taxon>
        <taxon>Bacteroidota</taxon>
        <taxon>Sphingobacteriia</taxon>
        <taxon>Sphingobacteriales</taxon>
        <taxon>Sphingobacteriaceae</taxon>
        <taxon>Pedobacter</taxon>
    </lineage>
</organism>
<dbReference type="Pfam" id="PF00455">
    <property type="entry name" value="DeoRC"/>
    <property type="match status" value="1"/>
</dbReference>
<proteinExistence type="predicted"/>
<evidence type="ECO:0000259" key="5">
    <source>
        <dbReference type="PROSITE" id="PS51000"/>
    </source>
</evidence>
<dbReference type="SMART" id="SM01134">
    <property type="entry name" value="DeoRC"/>
    <property type="match status" value="1"/>
</dbReference>